<dbReference type="RefSeq" id="WP_205839577.1">
    <property type="nucleotide sequence ID" value="NZ_BAQC01000048.1"/>
</dbReference>
<dbReference type="Pfam" id="PF00809">
    <property type="entry name" value="Pterin_bind"/>
    <property type="match status" value="1"/>
</dbReference>
<evidence type="ECO:0000313" key="12">
    <source>
        <dbReference type="Proteomes" id="UP001062632"/>
    </source>
</evidence>
<sequence>MEWNDILSAGGTPILMGIVNVTQDSFSDGGRFFDPQAAILHGQELLRAGARIIDVGAESTRPGYQAVDAVQEWQRLAPVLEGLANKDALLSVDTMKADVAHHALQNGAAIVNDVWGLQRDPEMAKVVAEHNALLVAMHNRADVDEALNLKADWKRFFDKTLDIAQNAGIPLSRIALDPGVGFGKTQTQNIQAVRELGILKEEYGLPVLLGLSRKSVLGWITGQPATARLAATIAANIRGMNNGAAILRVHDVQEHIDALKVWAAMDGKYD</sequence>
<proteinExistence type="inferred from homology"/>
<dbReference type="CDD" id="cd00739">
    <property type="entry name" value="DHPS"/>
    <property type="match status" value="1"/>
</dbReference>
<keyword evidence="8 9" id="KW-0289">Folate biosynthesis</keyword>
<protein>
    <recommendedName>
        <fullName evidence="4 9">Dihydropteroate synthase</fullName>
        <shortName evidence="9">DHPS</shortName>
        <ecNumber evidence="4 9">2.5.1.15</ecNumber>
    </recommendedName>
    <alternativeName>
        <fullName evidence="9">Dihydropteroate pyrophosphorylase</fullName>
    </alternativeName>
</protein>
<evidence type="ECO:0000256" key="1">
    <source>
        <dbReference type="ARBA" id="ARBA00000012"/>
    </source>
</evidence>
<reference evidence="11 12" key="1">
    <citation type="submission" date="2013-04" db="EMBL/GenBank/DDBJ databases">
        <title>The genome sequencing project of 58 acetic acid bacteria.</title>
        <authorList>
            <person name="Okamoto-Kainuma A."/>
            <person name="Ishikawa M."/>
            <person name="Umino S."/>
            <person name="Koizumi Y."/>
            <person name="Shiwa Y."/>
            <person name="Yoshikawa H."/>
            <person name="Matsutani M."/>
            <person name="Matsushita K."/>
        </authorList>
    </citation>
    <scope>NUCLEOTIDE SEQUENCE [LARGE SCALE GENOMIC DNA]</scope>
    <source>
        <strain evidence="11 12">NBRC 106555</strain>
    </source>
</reference>
<evidence type="ECO:0000256" key="9">
    <source>
        <dbReference type="RuleBase" id="RU361205"/>
    </source>
</evidence>
<keyword evidence="5 9" id="KW-0808">Transferase</keyword>
<comment type="function">
    <text evidence="9">Catalyzes the condensation of para-aminobenzoate (pABA) with 6-hydroxymethyl-7,8-dihydropterin diphosphate (DHPt-PP) to form 7,8-dihydropteroate (H2Pte), the immediate precursor of folate derivatives.</text>
</comment>
<dbReference type="SUPFAM" id="SSF51717">
    <property type="entry name" value="Dihydropteroate synthetase-like"/>
    <property type="match status" value="1"/>
</dbReference>
<evidence type="ECO:0000256" key="8">
    <source>
        <dbReference type="ARBA" id="ARBA00022909"/>
    </source>
</evidence>
<evidence type="ECO:0000256" key="4">
    <source>
        <dbReference type="ARBA" id="ARBA00012458"/>
    </source>
</evidence>
<dbReference type="InterPro" id="IPR011005">
    <property type="entry name" value="Dihydropteroate_synth-like_sf"/>
</dbReference>
<dbReference type="EMBL" id="BAQC01000048">
    <property type="protein sequence ID" value="GBR54190.1"/>
    <property type="molecule type" value="Genomic_DNA"/>
</dbReference>
<dbReference type="PANTHER" id="PTHR20941:SF1">
    <property type="entry name" value="FOLIC ACID SYNTHESIS PROTEIN FOL1"/>
    <property type="match status" value="1"/>
</dbReference>
<evidence type="ECO:0000313" key="11">
    <source>
        <dbReference type="EMBL" id="GBR54190.1"/>
    </source>
</evidence>
<evidence type="ECO:0000259" key="10">
    <source>
        <dbReference type="PROSITE" id="PS50972"/>
    </source>
</evidence>
<dbReference type="Proteomes" id="UP001062632">
    <property type="component" value="Unassembled WGS sequence"/>
</dbReference>
<name>A0ABQ0QRE6_9PROT</name>
<comment type="catalytic activity">
    <reaction evidence="1">
        <text>(7,8-dihydropterin-6-yl)methyl diphosphate + 4-aminobenzoate = 7,8-dihydropteroate + diphosphate</text>
        <dbReference type="Rhea" id="RHEA:19949"/>
        <dbReference type="ChEBI" id="CHEBI:17836"/>
        <dbReference type="ChEBI" id="CHEBI:17839"/>
        <dbReference type="ChEBI" id="CHEBI:33019"/>
        <dbReference type="ChEBI" id="CHEBI:72950"/>
        <dbReference type="EC" id="2.5.1.15"/>
    </reaction>
</comment>
<comment type="cofactor">
    <cofactor evidence="2 9">
        <name>Mg(2+)</name>
        <dbReference type="ChEBI" id="CHEBI:18420"/>
    </cofactor>
</comment>
<dbReference type="PROSITE" id="PS00793">
    <property type="entry name" value="DHPS_2"/>
    <property type="match status" value="1"/>
</dbReference>
<dbReference type="PROSITE" id="PS50972">
    <property type="entry name" value="PTERIN_BINDING"/>
    <property type="match status" value="1"/>
</dbReference>
<keyword evidence="6 9" id="KW-0479">Metal-binding</keyword>
<keyword evidence="12" id="KW-1185">Reference proteome</keyword>
<comment type="pathway">
    <text evidence="3 9">Cofactor biosynthesis; tetrahydrofolate biosynthesis; 7,8-dihydrofolate from 2-amino-4-hydroxy-6-hydroxymethyl-7,8-dihydropteridine diphosphate and 4-aminobenzoate: step 1/2.</text>
</comment>
<gene>
    <name evidence="11" type="ORF">AA106555_1588</name>
</gene>
<dbReference type="EC" id="2.5.1.15" evidence="4 9"/>
<evidence type="ECO:0000256" key="2">
    <source>
        <dbReference type="ARBA" id="ARBA00001946"/>
    </source>
</evidence>
<dbReference type="Gene3D" id="3.20.20.20">
    <property type="entry name" value="Dihydropteroate synthase-like"/>
    <property type="match status" value="1"/>
</dbReference>
<feature type="domain" description="Pterin-binding" evidence="10">
    <location>
        <begin position="13"/>
        <end position="260"/>
    </location>
</feature>
<dbReference type="InterPro" id="IPR045031">
    <property type="entry name" value="DHP_synth-like"/>
</dbReference>
<organism evidence="11 12">
    <name type="scientific">Neokomagataea thailandica NBRC 106555</name>
    <dbReference type="NCBI Taxonomy" id="1223520"/>
    <lineage>
        <taxon>Bacteria</taxon>
        <taxon>Pseudomonadati</taxon>
        <taxon>Pseudomonadota</taxon>
        <taxon>Alphaproteobacteria</taxon>
        <taxon>Acetobacterales</taxon>
        <taxon>Acetobacteraceae</taxon>
        <taxon>Neokomagataea</taxon>
    </lineage>
</organism>
<keyword evidence="7 9" id="KW-0460">Magnesium</keyword>
<comment type="caution">
    <text evidence="11">The sequence shown here is derived from an EMBL/GenBank/DDBJ whole genome shotgun (WGS) entry which is preliminary data.</text>
</comment>
<dbReference type="PROSITE" id="PS00792">
    <property type="entry name" value="DHPS_1"/>
    <property type="match status" value="1"/>
</dbReference>
<evidence type="ECO:0000256" key="3">
    <source>
        <dbReference type="ARBA" id="ARBA00004763"/>
    </source>
</evidence>
<accession>A0ABQ0QRE6</accession>
<dbReference type="PANTHER" id="PTHR20941">
    <property type="entry name" value="FOLATE SYNTHESIS PROTEINS"/>
    <property type="match status" value="1"/>
</dbReference>
<dbReference type="InterPro" id="IPR006390">
    <property type="entry name" value="DHP_synth_dom"/>
</dbReference>
<comment type="similarity">
    <text evidence="9">Belongs to the DHPS family.</text>
</comment>
<evidence type="ECO:0000256" key="6">
    <source>
        <dbReference type="ARBA" id="ARBA00022723"/>
    </source>
</evidence>
<dbReference type="NCBIfam" id="TIGR01496">
    <property type="entry name" value="DHPS"/>
    <property type="match status" value="1"/>
</dbReference>
<evidence type="ECO:0000256" key="7">
    <source>
        <dbReference type="ARBA" id="ARBA00022842"/>
    </source>
</evidence>
<dbReference type="InterPro" id="IPR000489">
    <property type="entry name" value="Pterin-binding_dom"/>
</dbReference>
<evidence type="ECO:0000256" key="5">
    <source>
        <dbReference type="ARBA" id="ARBA00022679"/>
    </source>
</evidence>